<dbReference type="AlphaFoldDB" id="A0A0V0V6D9"/>
<organism evidence="1 2">
    <name type="scientific">Trichinella patagoniensis</name>
    <dbReference type="NCBI Taxonomy" id="990121"/>
    <lineage>
        <taxon>Eukaryota</taxon>
        <taxon>Metazoa</taxon>
        <taxon>Ecdysozoa</taxon>
        <taxon>Nematoda</taxon>
        <taxon>Enoplea</taxon>
        <taxon>Dorylaimia</taxon>
        <taxon>Trichinellida</taxon>
        <taxon>Trichinellidae</taxon>
        <taxon>Trichinella</taxon>
    </lineage>
</organism>
<name>A0A0V0V6D9_9BILA</name>
<dbReference type="Proteomes" id="UP000054783">
    <property type="component" value="Unassembled WGS sequence"/>
</dbReference>
<evidence type="ECO:0000313" key="2">
    <source>
        <dbReference type="Proteomes" id="UP000054783"/>
    </source>
</evidence>
<dbReference type="EMBL" id="JYDQ01006187">
    <property type="protein sequence ID" value="KRX59102.1"/>
    <property type="molecule type" value="Genomic_DNA"/>
</dbReference>
<gene>
    <name evidence="1" type="ORF">T12_12909</name>
</gene>
<keyword evidence="2" id="KW-1185">Reference proteome</keyword>
<sequence>MLERLWWCRMDQLRCDNGDQAESSNRKLPGG</sequence>
<evidence type="ECO:0000313" key="1">
    <source>
        <dbReference type="EMBL" id="KRX59102.1"/>
    </source>
</evidence>
<protein>
    <submittedName>
        <fullName evidence="1">Uncharacterized protein</fullName>
    </submittedName>
</protein>
<reference evidence="1 2" key="1">
    <citation type="submission" date="2015-01" db="EMBL/GenBank/DDBJ databases">
        <title>Evolution of Trichinella species and genotypes.</title>
        <authorList>
            <person name="Korhonen P.K."/>
            <person name="Edoardo P."/>
            <person name="Giuseppe L.R."/>
            <person name="Gasser R.B."/>
        </authorList>
    </citation>
    <scope>NUCLEOTIDE SEQUENCE [LARGE SCALE GENOMIC DNA]</scope>
    <source>
        <strain evidence="1">ISS2496</strain>
    </source>
</reference>
<comment type="caution">
    <text evidence="1">The sequence shown here is derived from an EMBL/GenBank/DDBJ whole genome shotgun (WGS) entry which is preliminary data.</text>
</comment>
<proteinExistence type="predicted"/>
<accession>A0A0V0V6D9</accession>